<dbReference type="InterPro" id="IPR038670">
    <property type="entry name" value="HslJ-like_sf"/>
</dbReference>
<feature type="signal peptide" evidence="1">
    <location>
        <begin position="1"/>
        <end position="25"/>
    </location>
</feature>
<keyword evidence="3" id="KW-0449">Lipoprotein</keyword>
<organism evidence="3 4">
    <name type="scientific">Streptomyces minutiscleroticus</name>
    <dbReference type="NCBI Taxonomy" id="68238"/>
    <lineage>
        <taxon>Bacteria</taxon>
        <taxon>Bacillati</taxon>
        <taxon>Actinomycetota</taxon>
        <taxon>Actinomycetes</taxon>
        <taxon>Kitasatosporales</taxon>
        <taxon>Streptomycetaceae</taxon>
        <taxon>Streptomyces</taxon>
    </lineage>
</organism>
<protein>
    <submittedName>
        <fullName evidence="3">Lipoprotein</fullName>
    </submittedName>
</protein>
<reference evidence="3" key="2">
    <citation type="submission" date="2020-09" db="EMBL/GenBank/DDBJ databases">
        <authorList>
            <person name="Sun Q."/>
            <person name="Ohkuma M."/>
        </authorList>
    </citation>
    <scope>NUCLEOTIDE SEQUENCE</scope>
    <source>
        <strain evidence="3">JCM 4790</strain>
    </source>
</reference>
<evidence type="ECO:0000313" key="3">
    <source>
        <dbReference type="EMBL" id="GGY03717.1"/>
    </source>
</evidence>
<dbReference type="InterPro" id="IPR005184">
    <property type="entry name" value="DUF306_Meta_HslJ"/>
</dbReference>
<name>A0A918U7A8_9ACTN</name>
<feature type="domain" description="DUF306" evidence="2">
    <location>
        <begin position="35"/>
        <end position="140"/>
    </location>
</feature>
<dbReference type="PANTHER" id="PTHR35535:SF2">
    <property type="entry name" value="DUF306 DOMAIN-CONTAINING PROTEIN"/>
    <property type="match status" value="1"/>
</dbReference>
<keyword evidence="1" id="KW-0732">Signal</keyword>
<dbReference type="Gene3D" id="2.40.128.270">
    <property type="match status" value="2"/>
</dbReference>
<proteinExistence type="predicted"/>
<dbReference type="Pfam" id="PF03724">
    <property type="entry name" value="META"/>
    <property type="match status" value="2"/>
</dbReference>
<dbReference type="AlphaFoldDB" id="A0A918U7A8"/>
<evidence type="ECO:0000256" key="1">
    <source>
        <dbReference type="SAM" id="SignalP"/>
    </source>
</evidence>
<dbReference type="PROSITE" id="PS51257">
    <property type="entry name" value="PROKAR_LIPOPROTEIN"/>
    <property type="match status" value="1"/>
</dbReference>
<dbReference type="EMBL" id="BMVU01000051">
    <property type="protein sequence ID" value="GGY03717.1"/>
    <property type="molecule type" value="Genomic_DNA"/>
</dbReference>
<dbReference type="Proteomes" id="UP000619244">
    <property type="component" value="Unassembled WGS sequence"/>
</dbReference>
<dbReference type="RefSeq" id="WP_190194080.1">
    <property type="nucleotide sequence ID" value="NZ_BMVU01000051.1"/>
</dbReference>
<reference evidence="3" key="1">
    <citation type="journal article" date="2014" name="Int. J. Syst. Evol. Microbiol.">
        <title>Complete genome sequence of Corynebacterium casei LMG S-19264T (=DSM 44701T), isolated from a smear-ripened cheese.</title>
        <authorList>
            <consortium name="US DOE Joint Genome Institute (JGI-PGF)"/>
            <person name="Walter F."/>
            <person name="Albersmeier A."/>
            <person name="Kalinowski J."/>
            <person name="Ruckert C."/>
        </authorList>
    </citation>
    <scope>NUCLEOTIDE SEQUENCE</scope>
    <source>
        <strain evidence="3">JCM 4790</strain>
    </source>
</reference>
<keyword evidence="4" id="KW-1185">Reference proteome</keyword>
<feature type="chain" id="PRO_5036997457" evidence="1">
    <location>
        <begin position="26"/>
        <end position="265"/>
    </location>
</feature>
<dbReference type="InterPro" id="IPR053147">
    <property type="entry name" value="Hsp_HslJ-like"/>
</dbReference>
<sequence>MYRQRLTLIALIVLPLAAACGSEPADSGPAGTRPRLTGVQWKVDSVTVDGTTHRAPAGATVRFGEDGGVRGNYGCNTFSAKAAVEGDRVDLGQAKATRMACEKEPMGFERVLSRTLAAGPLRADARNDGELTLTTDGGDKVDLSAEESAPLLGTTWVVESLGSGKGARSLPREAAGKAYLTFDGKDGTVAGSLGCNRVSAKATVGDGTITLGTPTTTRKMCSESLMETEKALLELFDGTVSYEVDHRTLTLTSENGKSFSAVAKE</sequence>
<gene>
    <name evidence="3" type="ORF">GCM10010358_66730</name>
</gene>
<comment type="caution">
    <text evidence="3">The sequence shown here is derived from an EMBL/GenBank/DDBJ whole genome shotgun (WGS) entry which is preliminary data.</text>
</comment>
<feature type="domain" description="DUF306" evidence="2">
    <location>
        <begin position="149"/>
        <end position="258"/>
    </location>
</feature>
<accession>A0A918U7A8</accession>
<dbReference type="PANTHER" id="PTHR35535">
    <property type="entry name" value="HEAT SHOCK PROTEIN HSLJ"/>
    <property type="match status" value="1"/>
</dbReference>
<evidence type="ECO:0000259" key="2">
    <source>
        <dbReference type="Pfam" id="PF03724"/>
    </source>
</evidence>
<evidence type="ECO:0000313" key="4">
    <source>
        <dbReference type="Proteomes" id="UP000619244"/>
    </source>
</evidence>